<evidence type="ECO:0000313" key="3">
    <source>
        <dbReference type="EMBL" id="PHP65816.1"/>
    </source>
</evidence>
<dbReference type="PANTHER" id="PTHR11091">
    <property type="entry name" value="OXIDOREDUCTASE-RELATED"/>
    <property type="match status" value="1"/>
</dbReference>
<protein>
    <submittedName>
        <fullName evidence="3">Hydroxyacid dehydrogenase</fullName>
    </submittedName>
</protein>
<dbReference type="Pfam" id="PF02615">
    <property type="entry name" value="Ldh_2"/>
    <property type="match status" value="1"/>
</dbReference>
<dbReference type="InterPro" id="IPR043143">
    <property type="entry name" value="Mal/L-sulf/L-lact_DH-like_NADP"/>
</dbReference>
<proteinExistence type="inferred from homology"/>
<dbReference type="InterPro" id="IPR003767">
    <property type="entry name" value="Malate/L-lactate_DH-like"/>
</dbReference>
<keyword evidence="4" id="KW-1185">Reference proteome</keyword>
<sequence length="346" mass="36143">MQAIEKTIINKPDLQDLATAALCAFGVERQHADEAANILVLADMMGLHTHGTARVVSYGERMRIGGIDPRANIAVVDIAPAMAIVEGNNGLGPAIGAVALRAAMEKAAQTGMAAVFCRGSNHFGPIAPYAWMAAQEGFASMIASNATTTIAPSGGREARLGNNPLGFGFPNPVGKPVILDMAMSVVARAKIRDAAKAGQAIPDTWATDADGRPTTDPNVALKGFLSPVGGYKGYGLSLCVDLMTGLLSGASYLTRVRSWSNEPEAPQDLGHTFILIDTRRLMPVGSLAGRMNDFAAIIHETPPVDEAVPVMLPGEREMRNLAAAEASGVALPSDLLEDLSRLAGHA</sequence>
<comment type="similarity">
    <text evidence="1">Belongs to the LDH2/MDH2 oxidoreductase family.</text>
</comment>
<name>A0A2G1QJW3_9HYPH</name>
<dbReference type="PANTHER" id="PTHR11091:SF0">
    <property type="entry name" value="MALATE DEHYDROGENASE"/>
    <property type="match status" value="1"/>
</dbReference>
<accession>A0A2G1QJW3</accession>
<comment type="caution">
    <text evidence="3">The sequence shown here is derived from an EMBL/GenBank/DDBJ whole genome shotgun (WGS) entry which is preliminary data.</text>
</comment>
<gene>
    <name evidence="3" type="ORF">CSC94_17165</name>
</gene>
<dbReference type="Gene3D" id="1.10.1530.10">
    <property type="match status" value="1"/>
</dbReference>
<dbReference type="InterPro" id="IPR036111">
    <property type="entry name" value="Mal/L-sulfo/L-lacto_DH-like_sf"/>
</dbReference>
<dbReference type="InterPro" id="IPR043144">
    <property type="entry name" value="Mal/L-sulf/L-lact_DH-like_ah"/>
</dbReference>
<keyword evidence="2" id="KW-0560">Oxidoreductase</keyword>
<dbReference type="Gene3D" id="3.30.1370.60">
    <property type="entry name" value="Hypothetical oxidoreductase yiak, domain 2"/>
    <property type="match status" value="1"/>
</dbReference>
<dbReference type="SUPFAM" id="SSF89733">
    <property type="entry name" value="L-sulfolactate dehydrogenase-like"/>
    <property type="match status" value="1"/>
</dbReference>
<evidence type="ECO:0000256" key="1">
    <source>
        <dbReference type="ARBA" id="ARBA00006056"/>
    </source>
</evidence>
<dbReference type="Proteomes" id="UP000221168">
    <property type="component" value="Unassembled WGS sequence"/>
</dbReference>
<reference evidence="3 4" key="1">
    <citation type="submission" date="2017-10" db="EMBL/GenBank/DDBJ databases">
        <title>Sedimentibacterium mangrovi gen. nov., sp. nov., a novel member of family Phyllobacteriacea isolated from mangrove sediment.</title>
        <authorList>
            <person name="Liao H."/>
            <person name="Tian Y."/>
        </authorList>
    </citation>
    <scope>NUCLEOTIDE SEQUENCE [LARGE SCALE GENOMIC DNA]</scope>
    <source>
        <strain evidence="3 4">X9-2-2</strain>
    </source>
</reference>
<dbReference type="OrthoDB" id="9811519at2"/>
<organism evidence="3 4">
    <name type="scientific">Zhengella mangrovi</name>
    <dbReference type="NCBI Taxonomy" id="1982044"/>
    <lineage>
        <taxon>Bacteria</taxon>
        <taxon>Pseudomonadati</taxon>
        <taxon>Pseudomonadota</taxon>
        <taxon>Alphaproteobacteria</taxon>
        <taxon>Hyphomicrobiales</taxon>
        <taxon>Notoacmeibacteraceae</taxon>
        <taxon>Zhengella</taxon>
    </lineage>
</organism>
<dbReference type="EMBL" id="PDVP01000012">
    <property type="protein sequence ID" value="PHP65816.1"/>
    <property type="molecule type" value="Genomic_DNA"/>
</dbReference>
<evidence type="ECO:0000313" key="4">
    <source>
        <dbReference type="Proteomes" id="UP000221168"/>
    </source>
</evidence>
<evidence type="ECO:0000256" key="2">
    <source>
        <dbReference type="ARBA" id="ARBA00023002"/>
    </source>
</evidence>
<dbReference type="RefSeq" id="WP_099307603.1">
    <property type="nucleotide sequence ID" value="NZ_PDVP01000012.1"/>
</dbReference>
<dbReference type="AlphaFoldDB" id="A0A2G1QJW3"/>
<dbReference type="GO" id="GO:0016491">
    <property type="term" value="F:oxidoreductase activity"/>
    <property type="evidence" value="ECO:0007669"/>
    <property type="project" value="UniProtKB-KW"/>
</dbReference>